<accession>A0A8J6LF82</accession>
<proteinExistence type="predicted"/>
<dbReference type="EMBL" id="JABDTM020020186">
    <property type="protein sequence ID" value="KAH0817163.1"/>
    <property type="molecule type" value="Genomic_DNA"/>
</dbReference>
<keyword evidence="2" id="KW-0812">Transmembrane</keyword>
<dbReference type="InterPro" id="IPR000477">
    <property type="entry name" value="RT_dom"/>
</dbReference>
<keyword evidence="2" id="KW-1133">Transmembrane helix</keyword>
<feature type="compositionally biased region" description="Basic and acidic residues" evidence="1">
    <location>
        <begin position="292"/>
        <end position="306"/>
    </location>
</feature>
<organism evidence="4 5">
    <name type="scientific">Tenebrio molitor</name>
    <name type="common">Yellow mealworm beetle</name>
    <dbReference type="NCBI Taxonomy" id="7067"/>
    <lineage>
        <taxon>Eukaryota</taxon>
        <taxon>Metazoa</taxon>
        <taxon>Ecdysozoa</taxon>
        <taxon>Arthropoda</taxon>
        <taxon>Hexapoda</taxon>
        <taxon>Insecta</taxon>
        <taxon>Pterygota</taxon>
        <taxon>Neoptera</taxon>
        <taxon>Endopterygota</taxon>
        <taxon>Coleoptera</taxon>
        <taxon>Polyphaga</taxon>
        <taxon>Cucujiformia</taxon>
        <taxon>Tenebrionidae</taxon>
        <taxon>Tenebrio</taxon>
    </lineage>
</organism>
<feature type="compositionally biased region" description="Low complexity" evidence="1">
    <location>
        <begin position="307"/>
        <end position="317"/>
    </location>
</feature>
<feature type="region of interest" description="Disordered" evidence="1">
    <location>
        <begin position="292"/>
        <end position="319"/>
    </location>
</feature>
<dbReference type="PANTHER" id="PTHR33332">
    <property type="entry name" value="REVERSE TRANSCRIPTASE DOMAIN-CONTAINING PROTEIN"/>
    <property type="match status" value="1"/>
</dbReference>
<dbReference type="PROSITE" id="PS50878">
    <property type="entry name" value="RT_POL"/>
    <property type="match status" value="1"/>
</dbReference>
<comment type="caution">
    <text evidence="4">The sequence shown here is derived from an EMBL/GenBank/DDBJ whole genome shotgun (WGS) entry which is preliminary data.</text>
</comment>
<evidence type="ECO:0000313" key="4">
    <source>
        <dbReference type="EMBL" id="KAH0817163.1"/>
    </source>
</evidence>
<dbReference type="AlphaFoldDB" id="A0A8J6LF82"/>
<dbReference type="Proteomes" id="UP000719412">
    <property type="component" value="Unassembled WGS sequence"/>
</dbReference>
<feature type="transmembrane region" description="Helical" evidence="2">
    <location>
        <begin position="203"/>
        <end position="222"/>
    </location>
</feature>
<evidence type="ECO:0000259" key="3">
    <source>
        <dbReference type="PROSITE" id="PS50878"/>
    </source>
</evidence>
<keyword evidence="5" id="KW-1185">Reference proteome</keyword>
<name>A0A8J6LF82_TENMO</name>
<gene>
    <name evidence="4" type="ORF">GEV33_005628</name>
</gene>
<sequence length="406" mass="46783">MSMFATMRRNVVRSSSTSEIMFGRRRTLARTGRSILAPSWPLQDFHTRKEKRVRIGRRQRRDRSITEEIGGGVPQGSVLGPTLWNVLYDDVMEIEVPEGVSLVCCSDDLAIVVTASTKEDMILEGNETLHRTKLWMAANNLTIAEEKTVVTILNKKWKVEEISFSLGNRRINPAPWVKKAAKTAKARSDQTYLNGPRSSKRRVLCAVIQFIILYAALVWQPAMKHEMNRASIRSAQRMALQRVCSAYRTVSYEGLMVVAGTIPFRLLAEERKTAYRKKALLGYDPKEQRRHTMAEWKSPRGWRETSGRSTSTGRGASPGMAYVKRIGKRQSATCMYCANEDDAEHTLFVCPHWHNEKRKVTLDIQEELDLLENMLKDEKRWNRIQSYMKDVMKRKEINEMRAQKQR</sequence>
<evidence type="ECO:0000313" key="5">
    <source>
        <dbReference type="Proteomes" id="UP000719412"/>
    </source>
</evidence>
<feature type="domain" description="Reverse transcriptase" evidence="3">
    <location>
        <begin position="1"/>
        <end position="166"/>
    </location>
</feature>
<reference evidence="4" key="1">
    <citation type="journal article" date="2020" name="J Insects Food Feed">
        <title>The yellow mealworm (Tenebrio molitor) genome: a resource for the emerging insects as food and feed industry.</title>
        <authorList>
            <person name="Eriksson T."/>
            <person name="Andere A."/>
            <person name="Kelstrup H."/>
            <person name="Emery V."/>
            <person name="Picard C."/>
        </authorList>
    </citation>
    <scope>NUCLEOTIDE SEQUENCE</scope>
    <source>
        <strain evidence="4">Stoneville</strain>
        <tissue evidence="4">Whole head</tissue>
    </source>
</reference>
<evidence type="ECO:0000256" key="1">
    <source>
        <dbReference type="SAM" id="MobiDB-lite"/>
    </source>
</evidence>
<protein>
    <recommendedName>
        <fullName evidence="3">Reverse transcriptase domain-containing protein</fullName>
    </recommendedName>
</protein>
<reference evidence="4" key="2">
    <citation type="submission" date="2021-08" db="EMBL/GenBank/DDBJ databases">
        <authorList>
            <person name="Eriksson T."/>
        </authorList>
    </citation>
    <scope>NUCLEOTIDE SEQUENCE</scope>
    <source>
        <strain evidence="4">Stoneville</strain>
        <tissue evidence="4">Whole head</tissue>
    </source>
</reference>
<evidence type="ECO:0000256" key="2">
    <source>
        <dbReference type="SAM" id="Phobius"/>
    </source>
</evidence>
<dbReference type="Pfam" id="PF00078">
    <property type="entry name" value="RVT_1"/>
    <property type="match status" value="1"/>
</dbReference>
<keyword evidence="2" id="KW-0472">Membrane</keyword>
<feature type="transmembrane region" description="Helical" evidence="2">
    <location>
        <begin position="250"/>
        <end position="268"/>
    </location>
</feature>